<reference evidence="2 3" key="1">
    <citation type="journal article" date="2013" name="Curr. Biol.">
        <title>The Genome of the Foraminiferan Reticulomyxa filosa.</title>
        <authorList>
            <person name="Glockner G."/>
            <person name="Hulsmann N."/>
            <person name="Schleicher M."/>
            <person name="Noegel A.A."/>
            <person name="Eichinger L."/>
            <person name="Gallinger C."/>
            <person name="Pawlowski J."/>
            <person name="Sierra R."/>
            <person name="Euteneuer U."/>
            <person name="Pillet L."/>
            <person name="Moustafa A."/>
            <person name="Platzer M."/>
            <person name="Groth M."/>
            <person name="Szafranski K."/>
            <person name="Schliwa M."/>
        </authorList>
    </citation>
    <scope>NUCLEOTIDE SEQUENCE [LARGE SCALE GENOMIC DNA]</scope>
</reference>
<name>X6N2P8_RETFI</name>
<feature type="region of interest" description="Disordered" evidence="1">
    <location>
        <begin position="1"/>
        <end position="27"/>
    </location>
</feature>
<keyword evidence="3" id="KW-1185">Reference proteome</keyword>
<evidence type="ECO:0000256" key="1">
    <source>
        <dbReference type="SAM" id="MobiDB-lite"/>
    </source>
</evidence>
<organism evidence="2 3">
    <name type="scientific">Reticulomyxa filosa</name>
    <dbReference type="NCBI Taxonomy" id="46433"/>
    <lineage>
        <taxon>Eukaryota</taxon>
        <taxon>Sar</taxon>
        <taxon>Rhizaria</taxon>
        <taxon>Retaria</taxon>
        <taxon>Foraminifera</taxon>
        <taxon>Monothalamids</taxon>
        <taxon>Reticulomyxidae</taxon>
        <taxon>Reticulomyxa</taxon>
    </lineage>
</organism>
<evidence type="ECO:0000313" key="3">
    <source>
        <dbReference type="Proteomes" id="UP000023152"/>
    </source>
</evidence>
<sequence length="503" mass="55124">MEAHQTSNESTHTCTDLKPNQKKGGSISYTKQKNMRFSSNAKKKEGLICEFFVSTSLLPFFYVGGGTVHRNGKFSYDADVNSLTANIDIDKLTSESAANILSGSTNLIDYDHMDDLGINALSVQSDLFAVSGIATTSASASATATIATSVKISDDDDGIGSLFDDPDLLKVLPTTITSFSPSSPPIALVPTPVPTPTSVTVSAITPLASTPAQSQTPIQIQVQSPPFNIVQEPVLPKSEGSSFLCFCFMTICTTANAIQATNEETDKTVPRIVVTNENNKQQPILSPPLVSITPAVMDNINSVPANTDSLQLDQHITDKAKEKEKEEQQRVEAEAAHRFVNNLKSIDTTRLTKNDIDQYKEELQQKKLVSTFAGLKSIDTLSTNELETHKAEILHRKLVSESEYAVLLENAQSKGAKDDNSNATQVQLNEEEKQRINSAKEKFRQQSGTEFLFMPSSHSHSDFVRPAHFDLKADVEHNKDADLLLRQENQHKLQEVCFFAICI</sequence>
<accession>X6N2P8</accession>
<feature type="compositionally biased region" description="Polar residues" evidence="1">
    <location>
        <begin position="1"/>
        <end position="14"/>
    </location>
</feature>
<evidence type="ECO:0000313" key="2">
    <source>
        <dbReference type="EMBL" id="ETO20540.1"/>
    </source>
</evidence>
<protein>
    <submittedName>
        <fullName evidence="2">Uncharacterized protein</fullName>
    </submittedName>
</protein>
<dbReference type="Proteomes" id="UP000023152">
    <property type="component" value="Unassembled WGS sequence"/>
</dbReference>
<dbReference type="AlphaFoldDB" id="X6N2P8"/>
<proteinExistence type="predicted"/>
<gene>
    <name evidence="2" type="ORF">RFI_16675</name>
</gene>
<dbReference type="EMBL" id="ASPP01012510">
    <property type="protein sequence ID" value="ETO20540.1"/>
    <property type="molecule type" value="Genomic_DNA"/>
</dbReference>
<comment type="caution">
    <text evidence="2">The sequence shown here is derived from an EMBL/GenBank/DDBJ whole genome shotgun (WGS) entry which is preliminary data.</text>
</comment>